<evidence type="ECO:0000259" key="9">
    <source>
        <dbReference type="PROSITE" id="PS50850"/>
    </source>
</evidence>
<feature type="compositionally biased region" description="Basic and acidic residues" evidence="7">
    <location>
        <begin position="475"/>
        <end position="484"/>
    </location>
</feature>
<feature type="transmembrane region" description="Helical" evidence="8">
    <location>
        <begin position="434"/>
        <end position="458"/>
    </location>
</feature>
<reference evidence="10" key="1">
    <citation type="submission" date="2016-10" db="EMBL/GenBank/DDBJ databases">
        <title>Sequence of Gallionella enrichment culture.</title>
        <authorList>
            <person name="Poehlein A."/>
            <person name="Muehling M."/>
            <person name="Daniel R."/>
        </authorList>
    </citation>
    <scope>NUCLEOTIDE SEQUENCE</scope>
</reference>
<feature type="transmembrane region" description="Helical" evidence="8">
    <location>
        <begin position="329"/>
        <end position="351"/>
    </location>
</feature>
<dbReference type="Gene3D" id="1.20.1250.20">
    <property type="entry name" value="MFS general substrate transporter like domains"/>
    <property type="match status" value="1"/>
</dbReference>
<organism evidence="10">
    <name type="scientific">mine drainage metagenome</name>
    <dbReference type="NCBI Taxonomy" id="410659"/>
    <lineage>
        <taxon>unclassified sequences</taxon>
        <taxon>metagenomes</taxon>
        <taxon>ecological metagenomes</taxon>
    </lineage>
</organism>
<feature type="transmembrane region" description="Helical" evidence="8">
    <location>
        <begin position="166"/>
        <end position="185"/>
    </location>
</feature>
<feature type="transmembrane region" description="Helical" evidence="8">
    <location>
        <begin position="105"/>
        <end position="129"/>
    </location>
</feature>
<evidence type="ECO:0000256" key="7">
    <source>
        <dbReference type="SAM" id="MobiDB-lite"/>
    </source>
</evidence>
<evidence type="ECO:0000313" key="10">
    <source>
        <dbReference type="EMBL" id="OIQ83662.1"/>
    </source>
</evidence>
<feature type="domain" description="Major facilitator superfamily (MFS) profile" evidence="9">
    <location>
        <begin position="15"/>
        <end position="464"/>
    </location>
</feature>
<dbReference type="GO" id="GO:0005886">
    <property type="term" value="C:plasma membrane"/>
    <property type="evidence" value="ECO:0007669"/>
    <property type="project" value="UniProtKB-SubCell"/>
</dbReference>
<dbReference type="EMBL" id="MLJW01000683">
    <property type="protein sequence ID" value="OIQ83662.1"/>
    <property type="molecule type" value="Genomic_DNA"/>
</dbReference>
<feature type="transmembrane region" description="Helical" evidence="8">
    <location>
        <begin position="80"/>
        <end position="99"/>
    </location>
</feature>
<name>A0A1J5QJJ1_9ZZZZ</name>
<feature type="transmembrane region" description="Helical" evidence="8">
    <location>
        <begin position="201"/>
        <end position="219"/>
    </location>
</feature>
<evidence type="ECO:0000256" key="4">
    <source>
        <dbReference type="ARBA" id="ARBA00022692"/>
    </source>
</evidence>
<feature type="transmembrane region" description="Helical" evidence="8">
    <location>
        <begin position="267"/>
        <end position="289"/>
    </location>
</feature>
<dbReference type="PANTHER" id="PTHR23501">
    <property type="entry name" value="MAJOR FACILITATOR SUPERFAMILY"/>
    <property type="match status" value="1"/>
</dbReference>
<dbReference type="InterPro" id="IPR011701">
    <property type="entry name" value="MFS"/>
</dbReference>
<gene>
    <name evidence="10" type="primary">bmr3_3</name>
    <name evidence="10" type="ORF">GALL_345350</name>
</gene>
<sequence>MSSDGVGFRSERGPILIAVMVTTGLVAIDSTILATAVPTIVKDLGGFASFPWLFSIYLLTQAVAVPIYSKVADSVGRKPVVLLGVGLFLLGSVASGFAWSMPVLIAFRAVQGLGAGAVQPMAMTIVGDIYTLEERAKAQGYLASVWAISAIVGPTLGGVFSEFTSWRWIFFVNVPLCLAAVWLLVRHLHETVTRTRHRIDWLGGTLLTGALSLLILAMLEGGSAWAWISAPSIGAFAVGAALLVAFARVEARAAEPVLPLTMLTRRIVLTTSLVSIGVGAIMIGLTSYVPSYLEALLHASPLTSGLTLAVLTIGWPIAATLSGRVYLRVGFRTTVLLGSAIVILGTVELAATSTHPALVAVGLGCFVVGLGLGLVAAPSLIAAQSSVAWGERAVVTGTNMFARSIGSAVGVAVLGAVVNGMLRGQDATSDPHRFGLAVTWVFVALAATAVMLVVAGLAMPRRTTEAPRTAAGEPSDTRVPDDARPPQVEELGLRAMAEQPRLD</sequence>
<feature type="transmembrane region" description="Helical" evidence="8">
    <location>
        <begin position="141"/>
        <end position="160"/>
    </location>
</feature>
<dbReference type="FunFam" id="1.20.1720.10:FF:000004">
    <property type="entry name" value="EmrB/QacA family drug resistance transporter"/>
    <property type="match status" value="1"/>
</dbReference>
<dbReference type="PRINTS" id="PR01036">
    <property type="entry name" value="TCRTETB"/>
</dbReference>
<dbReference type="PANTHER" id="PTHR23501:SF191">
    <property type="entry name" value="VACUOLAR BASIC AMINO ACID TRANSPORTER 4"/>
    <property type="match status" value="1"/>
</dbReference>
<keyword evidence="5 8" id="KW-1133">Transmembrane helix</keyword>
<dbReference type="InterPro" id="IPR036259">
    <property type="entry name" value="MFS_trans_sf"/>
</dbReference>
<dbReference type="PROSITE" id="PS50850">
    <property type="entry name" value="MFS"/>
    <property type="match status" value="1"/>
</dbReference>
<evidence type="ECO:0000256" key="1">
    <source>
        <dbReference type="ARBA" id="ARBA00004651"/>
    </source>
</evidence>
<feature type="transmembrane region" description="Helical" evidence="8">
    <location>
        <begin position="49"/>
        <end position="68"/>
    </location>
</feature>
<dbReference type="Pfam" id="PF07690">
    <property type="entry name" value="MFS_1"/>
    <property type="match status" value="1"/>
</dbReference>
<feature type="transmembrane region" description="Helical" evidence="8">
    <location>
        <begin position="225"/>
        <end position="246"/>
    </location>
</feature>
<evidence type="ECO:0000256" key="8">
    <source>
        <dbReference type="SAM" id="Phobius"/>
    </source>
</evidence>
<evidence type="ECO:0000256" key="6">
    <source>
        <dbReference type="ARBA" id="ARBA00023136"/>
    </source>
</evidence>
<dbReference type="GO" id="GO:0022857">
    <property type="term" value="F:transmembrane transporter activity"/>
    <property type="evidence" value="ECO:0007669"/>
    <property type="project" value="InterPro"/>
</dbReference>
<feature type="region of interest" description="Disordered" evidence="7">
    <location>
        <begin position="463"/>
        <end position="503"/>
    </location>
</feature>
<evidence type="ECO:0000256" key="3">
    <source>
        <dbReference type="ARBA" id="ARBA00022475"/>
    </source>
</evidence>
<evidence type="ECO:0000256" key="5">
    <source>
        <dbReference type="ARBA" id="ARBA00022989"/>
    </source>
</evidence>
<feature type="transmembrane region" description="Helical" evidence="8">
    <location>
        <begin position="15"/>
        <end position="37"/>
    </location>
</feature>
<protein>
    <submittedName>
        <fullName evidence="10">Multidrug resistance protein 3</fullName>
    </submittedName>
</protein>
<comment type="caution">
    <text evidence="10">The sequence shown here is derived from an EMBL/GenBank/DDBJ whole genome shotgun (WGS) entry which is preliminary data.</text>
</comment>
<feature type="transmembrane region" description="Helical" evidence="8">
    <location>
        <begin position="357"/>
        <end position="381"/>
    </location>
</feature>
<dbReference type="Gene3D" id="1.20.1720.10">
    <property type="entry name" value="Multidrug resistance protein D"/>
    <property type="match status" value="1"/>
</dbReference>
<evidence type="ECO:0000256" key="2">
    <source>
        <dbReference type="ARBA" id="ARBA00022448"/>
    </source>
</evidence>
<dbReference type="InterPro" id="IPR020846">
    <property type="entry name" value="MFS_dom"/>
</dbReference>
<proteinExistence type="predicted"/>
<keyword evidence="6 8" id="KW-0472">Membrane</keyword>
<keyword evidence="3" id="KW-1003">Cell membrane</keyword>
<keyword evidence="4 8" id="KW-0812">Transmembrane</keyword>
<keyword evidence="2" id="KW-0813">Transport</keyword>
<dbReference type="SUPFAM" id="SSF103473">
    <property type="entry name" value="MFS general substrate transporter"/>
    <property type="match status" value="1"/>
</dbReference>
<feature type="transmembrane region" description="Helical" evidence="8">
    <location>
        <begin position="295"/>
        <end position="317"/>
    </location>
</feature>
<feature type="transmembrane region" description="Helical" evidence="8">
    <location>
        <begin position="401"/>
        <end position="422"/>
    </location>
</feature>
<accession>A0A1J5QJJ1</accession>
<comment type="subcellular location">
    <subcellularLocation>
        <location evidence="1">Cell membrane</location>
        <topology evidence="1">Multi-pass membrane protein</topology>
    </subcellularLocation>
</comment>
<dbReference type="AlphaFoldDB" id="A0A1J5QJJ1"/>